<keyword evidence="15" id="KW-1185">Reference proteome</keyword>
<dbReference type="InterPro" id="IPR036396">
    <property type="entry name" value="Cyt_P450_sf"/>
</dbReference>
<dbReference type="InterPro" id="IPR002401">
    <property type="entry name" value="Cyt_P450_E_grp-I"/>
</dbReference>
<keyword evidence="11 13" id="KW-0503">Monooxygenase</keyword>
<proteinExistence type="inferred from homology"/>
<dbReference type="Gene3D" id="1.10.630.10">
    <property type="entry name" value="Cytochrome P450"/>
    <property type="match status" value="1"/>
</dbReference>
<keyword evidence="14" id="KW-1133">Transmembrane helix</keyword>
<evidence type="ECO:0000256" key="13">
    <source>
        <dbReference type="RuleBase" id="RU000461"/>
    </source>
</evidence>
<feature type="transmembrane region" description="Helical" evidence="14">
    <location>
        <begin position="6"/>
        <end position="24"/>
    </location>
</feature>
<evidence type="ECO:0000256" key="12">
    <source>
        <dbReference type="ARBA" id="ARBA00023136"/>
    </source>
</evidence>
<dbReference type="InterPro" id="IPR050476">
    <property type="entry name" value="Insect_CytP450_Detox"/>
</dbReference>
<keyword evidence="8" id="KW-0492">Microsome</keyword>
<evidence type="ECO:0000256" key="10">
    <source>
        <dbReference type="ARBA" id="ARBA00023004"/>
    </source>
</evidence>
<dbReference type="PANTHER" id="PTHR24292:SF54">
    <property type="entry name" value="CYP9F3-RELATED"/>
    <property type="match status" value="1"/>
</dbReference>
<keyword evidence="9 13" id="KW-0560">Oxidoreductase</keyword>
<sequence length="531" mass="61905">MHLSVYLIIIVLLLLGLLIYKYAFKPFSYWKERNVLYSKDLIPMFGNTWKSTFKKISMFDNFIELYEEYPNESYNGIYNFNMSSLLVRDLETLKQICVKDFDYFTDHRHQVVSGLEELFFKNLVQLNGDEWKHMRATLSPAFTGSKMKGMFVMISECAKQFAENFVDHRDEVAEIDMKDLFSRFTNDVIASCAFGVQCDSIKDRENDFYMMGKDAMQFEGFRLYKFFLFAVFPKLFQFFKCRVFPKTTSDFFMNIIQETFEYRSANGVVRPDMLHLLMEAKKGKLKHEDNQDDKVDKGFAVIEESSIGKREIVQKEITNEDIAAQAFIFFFAGFETASVILSMMANELAINVDVQEKLQKEIDDVMEEHNGKPTYEAVMGMKYMDMVVSEVLRKWPPAPITDRECTKEYTLKGKGTSYTLQKGENITIPIIGLQRDPRYFPNPDKFDPERFSDENKKNIIPYTYIPFGVGPRACIGSRFALMEIKLMFIHLLSKFDLVVTKKTAVPLILSKKTMRVQPEGGFWVGMKQRQK</sequence>
<evidence type="ECO:0000256" key="1">
    <source>
        <dbReference type="ARBA" id="ARBA00001971"/>
    </source>
</evidence>
<evidence type="ECO:0000256" key="3">
    <source>
        <dbReference type="ARBA" id="ARBA00004406"/>
    </source>
</evidence>
<keyword evidence="12 14" id="KW-0472">Membrane</keyword>
<dbReference type="CDD" id="cd11056">
    <property type="entry name" value="CYP6-like"/>
    <property type="match status" value="1"/>
</dbReference>
<dbReference type="PROSITE" id="PS00086">
    <property type="entry name" value="CYTOCHROME_P450"/>
    <property type="match status" value="1"/>
</dbReference>
<comment type="subcellular location">
    <subcellularLocation>
        <location evidence="3">Endoplasmic reticulum membrane</location>
        <topology evidence="3">Peripheral membrane protein</topology>
    </subcellularLocation>
    <subcellularLocation>
        <location evidence="2">Microsome membrane</location>
        <topology evidence="2">Peripheral membrane protein</topology>
    </subcellularLocation>
</comment>
<dbReference type="InterPro" id="IPR017972">
    <property type="entry name" value="Cyt_P450_CS"/>
</dbReference>
<reference evidence="16" key="1">
    <citation type="submission" date="2025-08" db="UniProtKB">
        <authorList>
            <consortium name="RefSeq"/>
        </authorList>
    </citation>
    <scope>IDENTIFICATION</scope>
    <source>
        <tissue evidence="16">Whole Larva</tissue>
    </source>
</reference>
<evidence type="ECO:0000256" key="9">
    <source>
        <dbReference type="ARBA" id="ARBA00023002"/>
    </source>
</evidence>
<dbReference type="PRINTS" id="PR00385">
    <property type="entry name" value="P450"/>
</dbReference>
<evidence type="ECO:0000256" key="4">
    <source>
        <dbReference type="ARBA" id="ARBA00010617"/>
    </source>
</evidence>
<dbReference type="PANTHER" id="PTHR24292">
    <property type="entry name" value="CYTOCHROME P450"/>
    <property type="match status" value="1"/>
</dbReference>
<dbReference type="Proteomes" id="UP000695000">
    <property type="component" value="Unplaced"/>
</dbReference>
<keyword evidence="14" id="KW-0812">Transmembrane</keyword>
<comment type="cofactor">
    <cofactor evidence="1">
        <name>heme</name>
        <dbReference type="ChEBI" id="CHEBI:30413"/>
    </cofactor>
</comment>
<evidence type="ECO:0000256" key="14">
    <source>
        <dbReference type="SAM" id="Phobius"/>
    </source>
</evidence>
<dbReference type="SUPFAM" id="SSF48264">
    <property type="entry name" value="Cytochrome P450"/>
    <property type="match status" value="1"/>
</dbReference>
<evidence type="ECO:0000256" key="6">
    <source>
        <dbReference type="ARBA" id="ARBA00022723"/>
    </source>
</evidence>
<keyword evidence="10 13" id="KW-0408">Iron</keyword>
<evidence type="ECO:0000313" key="15">
    <source>
        <dbReference type="Proteomes" id="UP000695000"/>
    </source>
</evidence>
<keyword evidence="6 13" id="KW-0479">Metal-binding</keyword>
<protein>
    <submittedName>
        <fullName evidence="16">Cytochrome P450 9e2-like isoform X1</fullName>
    </submittedName>
</protein>
<dbReference type="PRINTS" id="PR00463">
    <property type="entry name" value="EP450I"/>
</dbReference>
<evidence type="ECO:0000256" key="11">
    <source>
        <dbReference type="ARBA" id="ARBA00023033"/>
    </source>
</evidence>
<evidence type="ECO:0000256" key="7">
    <source>
        <dbReference type="ARBA" id="ARBA00022824"/>
    </source>
</evidence>
<accession>A0ABM1MRW9</accession>
<evidence type="ECO:0000256" key="2">
    <source>
        <dbReference type="ARBA" id="ARBA00004174"/>
    </source>
</evidence>
<dbReference type="GeneID" id="108563208"/>
<dbReference type="InterPro" id="IPR001128">
    <property type="entry name" value="Cyt_P450"/>
</dbReference>
<evidence type="ECO:0000256" key="8">
    <source>
        <dbReference type="ARBA" id="ARBA00022848"/>
    </source>
</evidence>
<gene>
    <name evidence="16" type="primary">LOC108563208</name>
</gene>
<dbReference type="RefSeq" id="XP_017777319.1">
    <property type="nucleotide sequence ID" value="XM_017921830.1"/>
</dbReference>
<organism evidence="15 16">
    <name type="scientific">Nicrophorus vespilloides</name>
    <name type="common">Boreal carrion beetle</name>
    <dbReference type="NCBI Taxonomy" id="110193"/>
    <lineage>
        <taxon>Eukaryota</taxon>
        <taxon>Metazoa</taxon>
        <taxon>Ecdysozoa</taxon>
        <taxon>Arthropoda</taxon>
        <taxon>Hexapoda</taxon>
        <taxon>Insecta</taxon>
        <taxon>Pterygota</taxon>
        <taxon>Neoptera</taxon>
        <taxon>Endopterygota</taxon>
        <taxon>Coleoptera</taxon>
        <taxon>Polyphaga</taxon>
        <taxon>Staphyliniformia</taxon>
        <taxon>Silphidae</taxon>
        <taxon>Nicrophorinae</taxon>
        <taxon>Nicrophorus</taxon>
    </lineage>
</organism>
<evidence type="ECO:0000313" key="16">
    <source>
        <dbReference type="RefSeq" id="XP_017777319.1"/>
    </source>
</evidence>
<name>A0ABM1MRW9_NICVS</name>
<keyword evidence="5 13" id="KW-0349">Heme</keyword>
<comment type="similarity">
    <text evidence="4 13">Belongs to the cytochrome P450 family.</text>
</comment>
<keyword evidence="7" id="KW-0256">Endoplasmic reticulum</keyword>
<dbReference type="Pfam" id="PF00067">
    <property type="entry name" value="p450"/>
    <property type="match status" value="1"/>
</dbReference>
<evidence type="ECO:0000256" key="5">
    <source>
        <dbReference type="ARBA" id="ARBA00022617"/>
    </source>
</evidence>